<name>A0ABR0UUV3_REHGL</name>
<gene>
    <name evidence="3" type="ORF">DH2020_039757</name>
</gene>
<dbReference type="Pfam" id="PF14111">
    <property type="entry name" value="DUF4283"/>
    <property type="match status" value="1"/>
</dbReference>
<proteinExistence type="predicted"/>
<dbReference type="Proteomes" id="UP001318860">
    <property type="component" value="Unassembled WGS sequence"/>
</dbReference>
<dbReference type="PANTHER" id="PTHR31286">
    <property type="entry name" value="GLYCINE-RICH CELL WALL STRUCTURAL PROTEIN 1.8-LIKE"/>
    <property type="match status" value="1"/>
</dbReference>
<keyword evidence="4" id="KW-1185">Reference proteome</keyword>
<dbReference type="InterPro" id="IPR025558">
    <property type="entry name" value="DUF4283"/>
</dbReference>
<protein>
    <recommendedName>
        <fullName evidence="5">CCHC-type domain-containing protein</fullName>
    </recommendedName>
</protein>
<reference evidence="3 4" key="1">
    <citation type="journal article" date="2021" name="Comput. Struct. Biotechnol. J.">
        <title>De novo genome assembly of the potent medicinal plant Rehmannia glutinosa using nanopore technology.</title>
        <authorList>
            <person name="Ma L."/>
            <person name="Dong C."/>
            <person name="Song C."/>
            <person name="Wang X."/>
            <person name="Zheng X."/>
            <person name="Niu Y."/>
            <person name="Chen S."/>
            <person name="Feng W."/>
        </authorList>
    </citation>
    <scope>NUCLEOTIDE SEQUENCE [LARGE SCALE GENOMIC DNA]</scope>
    <source>
        <strain evidence="3">DH-2019</strain>
    </source>
</reference>
<sequence length="311" mass="35741">MEKDMVDKLNRFSLSVEDRSDISLEEKDIVKSKEKCGRNLLGKLFGTKKSNFAGLKFTMLKIWLTKEAFSMKEVGQNLFQFIFESQEDKLRVLRGKSWSFDNQYLIIREWSDKILDQADSITSTKLWVQVWNIPIQWITVKMGRKIGLKFGGILDVNIPEFGSPNGRSIRILVDINLEKPLLRGSYISLGVESCWVDFTYENLQGFCFYCSRVGHLDRTCYIRKEDIQLGNICEGQFGEWLQAIENSVIRTPIRNVRTQVPKESSDHNLNVKESTSGDVIELVGDRNKELDSKEHSTAARNKGVELINLSL</sequence>
<evidence type="ECO:0008006" key="5">
    <source>
        <dbReference type="Google" id="ProtNLM"/>
    </source>
</evidence>
<dbReference type="EMBL" id="JABTTQ020002043">
    <property type="protein sequence ID" value="KAK6126484.1"/>
    <property type="molecule type" value="Genomic_DNA"/>
</dbReference>
<feature type="domain" description="Zinc knuckle CX2CX4HX4C" evidence="2">
    <location>
        <begin position="191"/>
        <end position="220"/>
    </location>
</feature>
<dbReference type="InterPro" id="IPR025836">
    <property type="entry name" value="Zn_knuckle_CX2CX4HX4C"/>
</dbReference>
<organism evidence="3 4">
    <name type="scientific">Rehmannia glutinosa</name>
    <name type="common">Chinese foxglove</name>
    <dbReference type="NCBI Taxonomy" id="99300"/>
    <lineage>
        <taxon>Eukaryota</taxon>
        <taxon>Viridiplantae</taxon>
        <taxon>Streptophyta</taxon>
        <taxon>Embryophyta</taxon>
        <taxon>Tracheophyta</taxon>
        <taxon>Spermatophyta</taxon>
        <taxon>Magnoliopsida</taxon>
        <taxon>eudicotyledons</taxon>
        <taxon>Gunneridae</taxon>
        <taxon>Pentapetalae</taxon>
        <taxon>asterids</taxon>
        <taxon>lamiids</taxon>
        <taxon>Lamiales</taxon>
        <taxon>Orobanchaceae</taxon>
        <taxon>Rehmannieae</taxon>
        <taxon>Rehmannia</taxon>
    </lineage>
</organism>
<evidence type="ECO:0000313" key="3">
    <source>
        <dbReference type="EMBL" id="KAK6126484.1"/>
    </source>
</evidence>
<dbReference type="InterPro" id="IPR040256">
    <property type="entry name" value="At4g02000-like"/>
</dbReference>
<evidence type="ECO:0000259" key="1">
    <source>
        <dbReference type="Pfam" id="PF14111"/>
    </source>
</evidence>
<comment type="caution">
    <text evidence="3">The sequence shown here is derived from an EMBL/GenBank/DDBJ whole genome shotgun (WGS) entry which is preliminary data.</text>
</comment>
<dbReference type="Pfam" id="PF14392">
    <property type="entry name" value="zf-CCHC_4"/>
    <property type="match status" value="1"/>
</dbReference>
<evidence type="ECO:0000259" key="2">
    <source>
        <dbReference type="Pfam" id="PF14392"/>
    </source>
</evidence>
<accession>A0ABR0UUV3</accession>
<dbReference type="PANTHER" id="PTHR31286:SF178">
    <property type="entry name" value="DUF4283 DOMAIN-CONTAINING PROTEIN"/>
    <property type="match status" value="1"/>
</dbReference>
<evidence type="ECO:0000313" key="4">
    <source>
        <dbReference type="Proteomes" id="UP001318860"/>
    </source>
</evidence>
<feature type="domain" description="DUF4283" evidence="1">
    <location>
        <begin position="33"/>
        <end position="113"/>
    </location>
</feature>